<proteinExistence type="predicted"/>
<evidence type="ECO:0000256" key="4">
    <source>
        <dbReference type="PROSITE-ProRule" id="PRU10099"/>
    </source>
</evidence>
<dbReference type="InterPro" id="IPR027474">
    <property type="entry name" value="L-asparaginase_N"/>
</dbReference>
<feature type="repeat" description="ANK" evidence="3">
    <location>
        <begin position="477"/>
        <end position="509"/>
    </location>
</feature>
<dbReference type="InterPro" id="IPR006033">
    <property type="entry name" value="AsnA_fam"/>
</dbReference>
<dbReference type="Gene3D" id="3.40.50.1170">
    <property type="entry name" value="L-asparaginase, N-terminal domain"/>
    <property type="match status" value="1"/>
</dbReference>
<dbReference type="InterPro" id="IPR020845">
    <property type="entry name" value="AMP-binding_CS"/>
</dbReference>
<dbReference type="SUPFAM" id="SSF48403">
    <property type="entry name" value="Ankyrin repeat"/>
    <property type="match status" value="1"/>
</dbReference>
<dbReference type="RefSeq" id="XP_015171419.1">
    <property type="nucleotide sequence ID" value="XM_015315933.1"/>
</dbReference>
<evidence type="ECO:0000259" key="7">
    <source>
        <dbReference type="Pfam" id="PF17763"/>
    </source>
</evidence>
<dbReference type="InterPro" id="IPR006034">
    <property type="entry name" value="Asparaginase/glutaminase-like"/>
</dbReference>
<evidence type="ECO:0000313" key="9">
    <source>
        <dbReference type="RefSeq" id="XP_015171419.1"/>
    </source>
</evidence>
<dbReference type="PRINTS" id="PR01415">
    <property type="entry name" value="ANKYRIN"/>
</dbReference>
<feature type="domain" description="Asparaginase/glutaminase C-terminal" evidence="7">
    <location>
        <begin position="284"/>
        <end position="400"/>
    </location>
</feature>
<evidence type="ECO:0000256" key="5">
    <source>
        <dbReference type="PROSITE-ProRule" id="PRU10100"/>
    </source>
</evidence>
<dbReference type="NCBIfam" id="TIGR00519">
    <property type="entry name" value="asnASE_I"/>
    <property type="match status" value="1"/>
</dbReference>
<gene>
    <name evidence="9" type="primary">LOC107063819</name>
</gene>
<evidence type="ECO:0000256" key="2">
    <source>
        <dbReference type="ARBA" id="ARBA00022801"/>
    </source>
</evidence>
<evidence type="ECO:0000313" key="8">
    <source>
        <dbReference type="Proteomes" id="UP000694924"/>
    </source>
</evidence>
<feature type="repeat" description="ANK" evidence="3">
    <location>
        <begin position="575"/>
        <end position="607"/>
    </location>
</feature>
<dbReference type="GeneID" id="107063819"/>
<dbReference type="SMART" id="SM00248">
    <property type="entry name" value="ANK"/>
    <property type="match status" value="3"/>
</dbReference>
<dbReference type="PROSITE" id="PS00144">
    <property type="entry name" value="ASN_GLN_ASE_1"/>
    <property type="match status" value="1"/>
</dbReference>
<dbReference type="Pfam" id="PF12796">
    <property type="entry name" value="Ank_2"/>
    <property type="match status" value="2"/>
</dbReference>
<name>A0ABM1HTY2_POLDO</name>
<sequence>MSRSTLNENNQKLLIGNIGDQVNEIYLNESKKNEIKNENFTSEVKSESRVLVLYTGGTIGMIRNEKGVLIPKANSFVNNLRQFSHLHDRNYAEKIYGKTTSNSFGPLVLPVKTTDKCRVIYDVLEYSPLCDSSDMTMDDWIRIANDIKKYHDNYDGFVVLHGTDTLSYTASALSFMLEDLDKIVILTGSQVPIFDTRNDGIDNFLTSLVIAANYSIPEVCVYFGTNLMRGNRTSKVSATSFDAFHSPNFPPLARAGINIEVDYRLSKYNLNPGNFTVHSKLNRNVGLLRLFPGITADLVKAFLQPPTEGVVLQTYGSGNVPSNREDIFSEFRAATERGVIIINITQCTTGCVSGTYKAGKLLEENGVISGFDMTPEAALAKLAYVLSNTEWNIKKKQRIMQSNLRGELTSSQLPFMFETDLVNAVARSLKLSSRVEFQELTSILFPAMLNAAVVKCDIDKLKSLMEYGAVISQTNVDGRTALHIACCQGNLNIVQELLKMGANVNKKDRYHRTPLIEAIDGDHHEIVNILLEHGAKLDENNIGNKIFDIVGSGNAKRLKLFLIANPNISQIKDTSGRTLLHLAALKNDVTIIKLLLNYKANSESIDMIGHTPFDIARLVKALDAMECLKFYESIK</sequence>
<feature type="repeat" description="ANK" evidence="3">
    <location>
        <begin position="510"/>
        <end position="542"/>
    </location>
</feature>
<dbReference type="InterPro" id="IPR002110">
    <property type="entry name" value="Ankyrin_rpt"/>
</dbReference>
<dbReference type="InterPro" id="IPR040919">
    <property type="entry name" value="Asparaginase_C"/>
</dbReference>
<dbReference type="EC" id="3.5.1.1" evidence="1"/>
<dbReference type="SUPFAM" id="SSF53774">
    <property type="entry name" value="Glutaminase/Asparaginase"/>
    <property type="match status" value="1"/>
</dbReference>
<dbReference type="PROSITE" id="PS51732">
    <property type="entry name" value="ASN_GLN_ASE_3"/>
    <property type="match status" value="1"/>
</dbReference>
<dbReference type="Proteomes" id="UP000694924">
    <property type="component" value="Unplaced"/>
</dbReference>
<reference evidence="9" key="1">
    <citation type="submission" date="2025-08" db="UniProtKB">
        <authorList>
            <consortium name="RefSeq"/>
        </authorList>
    </citation>
    <scope>IDENTIFICATION</scope>
    <source>
        <tissue evidence="9">Whole body</tissue>
    </source>
</reference>
<dbReference type="Pfam" id="PF00710">
    <property type="entry name" value="Asparaginase"/>
    <property type="match status" value="1"/>
</dbReference>
<dbReference type="SFLD" id="SFLDS00057">
    <property type="entry name" value="Glutaminase/Asparaginase"/>
    <property type="match status" value="1"/>
</dbReference>
<dbReference type="InterPro" id="IPR036152">
    <property type="entry name" value="Asp/glu_Ase-like_sf"/>
</dbReference>
<dbReference type="CDD" id="cd08963">
    <property type="entry name" value="L-asparaginase_I"/>
    <property type="match status" value="1"/>
</dbReference>
<dbReference type="PIRSF" id="PIRSF001220">
    <property type="entry name" value="L-ASNase_gatD"/>
    <property type="match status" value="1"/>
</dbReference>
<dbReference type="Gene3D" id="3.40.50.40">
    <property type="match status" value="1"/>
</dbReference>
<organism evidence="8 9">
    <name type="scientific">Polistes dominula</name>
    <name type="common">European paper wasp</name>
    <name type="synonym">Vespa dominula</name>
    <dbReference type="NCBI Taxonomy" id="743375"/>
    <lineage>
        <taxon>Eukaryota</taxon>
        <taxon>Metazoa</taxon>
        <taxon>Ecdysozoa</taxon>
        <taxon>Arthropoda</taxon>
        <taxon>Hexapoda</taxon>
        <taxon>Insecta</taxon>
        <taxon>Pterygota</taxon>
        <taxon>Neoptera</taxon>
        <taxon>Endopterygota</taxon>
        <taxon>Hymenoptera</taxon>
        <taxon>Apocrita</taxon>
        <taxon>Aculeata</taxon>
        <taxon>Vespoidea</taxon>
        <taxon>Vespidae</taxon>
        <taxon>Polistinae</taxon>
        <taxon>Polistini</taxon>
        <taxon>Polistes</taxon>
    </lineage>
</organism>
<feature type="domain" description="L-asparaginase N-terminal" evidence="6">
    <location>
        <begin position="49"/>
        <end position="264"/>
    </location>
</feature>
<dbReference type="PROSITE" id="PS00455">
    <property type="entry name" value="AMP_BINDING"/>
    <property type="match status" value="1"/>
</dbReference>
<keyword evidence="8" id="KW-1185">Reference proteome</keyword>
<feature type="active site" evidence="4">
    <location>
        <position position="58"/>
    </location>
</feature>
<dbReference type="InterPro" id="IPR027475">
    <property type="entry name" value="Asparaginase/glutaminase_AS2"/>
</dbReference>
<dbReference type="InterPro" id="IPR036770">
    <property type="entry name" value="Ankyrin_rpt-contain_sf"/>
</dbReference>
<keyword evidence="2" id="KW-0378">Hydrolase</keyword>
<evidence type="ECO:0000256" key="3">
    <source>
        <dbReference type="PROSITE-ProRule" id="PRU00023"/>
    </source>
</evidence>
<dbReference type="PROSITE" id="PS00917">
    <property type="entry name" value="ASN_GLN_ASE_2"/>
    <property type="match status" value="1"/>
</dbReference>
<dbReference type="InterPro" id="IPR037152">
    <property type="entry name" value="L-asparaginase_N_sf"/>
</dbReference>
<dbReference type="PROSITE" id="PS50088">
    <property type="entry name" value="ANK_REPEAT"/>
    <property type="match status" value="3"/>
</dbReference>
<dbReference type="PRINTS" id="PR00139">
    <property type="entry name" value="ASNGLNASE"/>
</dbReference>
<accession>A0ABM1HTY2</accession>
<keyword evidence="3" id="KW-0040">ANK repeat</keyword>
<dbReference type="PROSITE" id="PS50297">
    <property type="entry name" value="ANK_REP_REGION"/>
    <property type="match status" value="3"/>
</dbReference>
<dbReference type="PIRSF" id="PIRSF500176">
    <property type="entry name" value="L_ASNase"/>
    <property type="match status" value="1"/>
</dbReference>
<dbReference type="SMART" id="SM00870">
    <property type="entry name" value="Asparaginase"/>
    <property type="match status" value="1"/>
</dbReference>
<evidence type="ECO:0000256" key="1">
    <source>
        <dbReference type="ARBA" id="ARBA00012920"/>
    </source>
</evidence>
<protein>
    <recommendedName>
        <fullName evidence="1">asparaginase</fullName>
        <ecNumber evidence="1">3.5.1.1</ecNumber>
    </recommendedName>
</protein>
<dbReference type="InterPro" id="IPR027473">
    <property type="entry name" value="L-asparaginase_C"/>
</dbReference>
<dbReference type="InterPro" id="IPR020827">
    <property type="entry name" value="Asparaginase/glutaminase_AS1"/>
</dbReference>
<evidence type="ECO:0000259" key="6">
    <source>
        <dbReference type="Pfam" id="PF00710"/>
    </source>
</evidence>
<dbReference type="PANTHER" id="PTHR11707:SF28">
    <property type="entry name" value="60 KDA LYSOPHOSPHOLIPASE"/>
    <property type="match status" value="1"/>
</dbReference>
<dbReference type="InterPro" id="IPR041725">
    <property type="entry name" value="L-asparaginase_I"/>
</dbReference>
<feature type="active site" evidence="5">
    <location>
        <position position="163"/>
    </location>
</feature>
<dbReference type="Gene3D" id="1.25.40.20">
    <property type="entry name" value="Ankyrin repeat-containing domain"/>
    <property type="match status" value="2"/>
</dbReference>
<dbReference type="PANTHER" id="PTHR11707">
    <property type="entry name" value="L-ASPARAGINASE"/>
    <property type="match status" value="1"/>
</dbReference>
<dbReference type="Pfam" id="PF17763">
    <property type="entry name" value="Asparaginase_C"/>
    <property type="match status" value="1"/>
</dbReference>